<feature type="region of interest" description="Disordered" evidence="1">
    <location>
        <begin position="1"/>
        <end position="70"/>
    </location>
</feature>
<name>A0ABU6Z3P4_9FABA</name>
<evidence type="ECO:0000313" key="2">
    <source>
        <dbReference type="EMBL" id="MED6217144.1"/>
    </source>
</evidence>
<feature type="compositionally biased region" description="Acidic residues" evidence="1">
    <location>
        <begin position="1"/>
        <end position="10"/>
    </location>
</feature>
<keyword evidence="3" id="KW-1185">Reference proteome</keyword>
<evidence type="ECO:0000256" key="1">
    <source>
        <dbReference type="SAM" id="MobiDB-lite"/>
    </source>
</evidence>
<organism evidence="2 3">
    <name type="scientific">Stylosanthes scabra</name>
    <dbReference type="NCBI Taxonomy" id="79078"/>
    <lineage>
        <taxon>Eukaryota</taxon>
        <taxon>Viridiplantae</taxon>
        <taxon>Streptophyta</taxon>
        <taxon>Embryophyta</taxon>
        <taxon>Tracheophyta</taxon>
        <taxon>Spermatophyta</taxon>
        <taxon>Magnoliopsida</taxon>
        <taxon>eudicotyledons</taxon>
        <taxon>Gunneridae</taxon>
        <taxon>Pentapetalae</taxon>
        <taxon>rosids</taxon>
        <taxon>fabids</taxon>
        <taxon>Fabales</taxon>
        <taxon>Fabaceae</taxon>
        <taxon>Papilionoideae</taxon>
        <taxon>50 kb inversion clade</taxon>
        <taxon>dalbergioids sensu lato</taxon>
        <taxon>Dalbergieae</taxon>
        <taxon>Pterocarpus clade</taxon>
        <taxon>Stylosanthes</taxon>
    </lineage>
</organism>
<dbReference type="EMBL" id="JASCZI010271901">
    <property type="protein sequence ID" value="MED6217144.1"/>
    <property type="molecule type" value="Genomic_DNA"/>
</dbReference>
<accession>A0ABU6Z3P4</accession>
<feature type="compositionally biased region" description="Basic and acidic residues" evidence="1">
    <location>
        <begin position="11"/>
        <end position="37"/>
    </location>
</feature>
<gene>
    <name evidence="2" type="ORF">PIB30_015044</name>
</gene>
<dbReference type="Proteomes" id="UP001341840">
    <property type="component" value="Unassembled WGS sequence"/>
</dbReference>
<evidence type="ECO:0000313" key="3">
    <source>
        <dbReference type="Proteomes" id="UP001341840"/>
    </source>
</evidence>
<sequence>MTQEVGGDDEQNGRIEAAHGGDEQRRTLGEERRRQAERLSGLINQPLLGDNRSGPNRGGKGRYGDNRDNALMLNDMASERSRGRDDRGRGRLWLLMMEKK</sequence>
<reference evidence="2 3" key="1">
    <citation type="journal article" date="2023" name="Plants (Basel)">
        <title>Bridging the Gap: Combining Genomics and Transcriptomics Approaches to Understand Stylosanthes scabra, an Orphan Legume from the Brazilian Caatinga.</title>
        <authorList>
            <person name="Ferreira-Neto J.R.C."/>
            <person name="da Silva M.D."/>
            <person name="Binneck E."/>
            <person name="de Melo N.F."/>
            <person name="da Silva R.H."/>
            <person name="de Melo A.L.T.M."/>
            <person name="Pandolfi V."/>
            <person name="Bustamante F.O."/>
            <person name="Brasileiro-Vidal A.C."/>
            <person name="Benko-Iseppon A.M."/>
        </authorList>
    </citation>
    <scope>NUCLEOTIDE SEQUENCE [LARGE SCALE GENOMIC DNA]</scope>
    <source>
        <tissue evidence="2">Leaves</tissue>
    </source>
</reference>
<proteinExistence type="predicted"/>
<comment type="caution">
    <text evidence="2">The sequence shown here is derived from an EMBL/GenBank/DDBJ whole genome shotgun (WGS) entry which is preliminary data.</text>
</comment>
<protein>
    <submittedName>
        <fullName evidence="2">Uncharacterized protein</fullName>
    </submittedName>
</protein>